<evidence type="ECO:0000313" key="2">
    <source>
        <dbReference type="Proteomes" id="UP001589890"/>
    </source>
</evidence>
<evidence type="ECO:0000313" key="1">
    <source>
        <dbReference type="EMBL" id="MFC0623803.1"/>
    </source>
</evidence>
<sequence length="290" mass="31676">MTITVENTQSLSVSEQYALITDIQNVPTTVTIQDDGSEYVTYGVTPASEAAGAQLLAAFMPAIRAAARRTKLKGNEEEAEAVALEAFVRAVREYDLTSDTPFHHIVGNVMRNAVSRSDRDESTSLTIPEVQVARYHRLMHANGGDVRRAYEAASAGRDSAGGGLLSKDAFLTIHLALNSSSSLDAPSAAVHEAELEAPEATADTIVRREYVGWLLGQATRRQEQICRLAYGFTDHNTQRLRVLRGYRQDDVLEDMQVADCLDMSRSTVQRDRMKALATMRGAAEKSLATA</sequence>
<keyword evidence="2" id="KW-1185">Reference proteome</keyword>
<comment type="caution">
    <text evidence="1">The sequence shown here is derived from an EMBL/GenBank/DDBJ whole genome shotgun (WGS) entry which is preliminary data.</text>
</comment>
<dbReference type="EMBL" id="JBHLTC010000006">
    <property type="protein sequence ID" value="MFC0623803.1"/>
    <property type="molecule type" value="Genomic_DNA"/>
</dbReference>
<evidence type="ECO:0008006" key="3">
    <source>
        <dbReference type="Google" id="ProtNLM"/>
    </source>
</evidence>
<organism evidence="1 2">
    <name type="scientific">Kribbella deserti</name>
    <dbReference type="NCBI Taxonomy" id="1926257"/>
    <lineage>
        <taxon>Bacteria</taxon>
        <taxon>Bacillati</taxon>
        <taxon>Actinomycetota</taxon>
        <taxon>Actinomycetes</taxon>
        <taxon>Propionibacteriales</taxon>
        <taxon>Kribbellaceae</taxon>
        <taxon>Kribbella</taxon>
    </lineage>
</organism>
<name>A0ABV6QGN6_9ACTN</name>
<dbReference type="Proteomes" id="UP001589890">
    <property type="component" value="Unassembled WGS sequence"/>
</dbReference>
<dbReference type="RefSeq" id="WP_380044503.1">
    <property type="nucleotide sequence ID" value="NZ_JBHLTC010000006.1"/>
</dbReference>
<reference evidence="1 2" key="1">
    <citation type="submission" date="2024-09" db="EMBL/GenBank/DDBJ databases">
        <authorList>
            <person name="Sun Q."/>
            <person name="Mori K."/>
        </authorList>
    </citation>
    <scope>NUCLEOTIDE SEQUENCE [LARGE SCALE GENOMIC DNA]</scope>
    <source>
        <strain evidence="1 2">CGMCC 1.15906</strain>
    </source>
</reference>
<proteinExistence type="predicted"/>
<gene>
    <name evidence="1" type="ORF">ACFFGN_07000</name>
</gene>
<protein>
    <recommendedName>
        <fullName evidence="3">Sigma-70 family RNA polymerase sigma factor</fullName>
    </recommendedName>
</protein>
<accession>A0ABV6QGN6</accession>